<protein>
    <submittedName>
        <fullName evidence="1">Rho GTPase protein rac1</fullName>
    </submittedName>
</protein>
<dbReference type="Pfam" id="PF00071">
    <property type="entry name" value="Ras"/>
    <property type="match status" value="1"/>
</dbReference>
<evidence type="ECO:0000313" key="2">
    <source>
        <dbReference type="Proteomes" id="UP001470230"/>
    </source>
</evidence>
<reference evidence="1 2" key="1">
    <citation type="submission" date="2024-04" db="EMBL/GenBank/DDBJ databases">
        <title>Tritrichomonas musculus Genome.</title>
        <authorList>
            <person name="Alves-Ferreira E."/>
            <person name="Grigg M."/>
            <person name="Lorenzi H."/>
            <person name="Galac M."/>
        </authorList>
    </citation>
    <scope>NUCLEOTIDE SEQUENCE [LARGE SCALE GENOMIC DNA]</scope>
    <source>
        <strain evidence="1 2">EAF2021</strain>
    </source>
</reference>
<keyword evidence="2" id="KW-1185">Reference proteome</keyword>
<dbReference type="Gene3D" id="3.40.50.300">
    <property type="entry name" value="P-loop containing nucleotide triphosphate hydrolases"/>
    <property type="match status" value="1"/>
</dbReference>
<evidence type="ECO:0000313" key="1">
    <source>
        <dbReference type="EMBL" id="KAK8837470.1"/>
    </source>
</evidence>
<gene>
    <name evidence="1" type="ORF">M9Y10_036467</name>
</gene>
<name>A0ABR2GW63_9EUKA</name>
<proteinExistence type="predicted"/>
<sequence>MEYIRCILVGDNDIGKAYFLESLTTIFDFNSLNAIVNGKEYHLLFELIAKAANYKSTRHYDYCNQDLVILCFSLVSPESLENIEKIYYFSPIVLIHITY</sequence>
<dbReference type="InterPro" id="IPR027417">
    <property type="entry name" value="P-loop_NTPase"/>
</dbReference>
<accession>A0ABR2GW63</accession>
<comment type="caution">
    <text evidence="1">The sequence shown here is derived from an EMBL/GenBank/DDBJ whole genome shotgun (WGS) entry which is preliminary data.</text>
</comment>
<dbReference type="InterPro" id="IPR001806">
    <property type="entry name" value="Small_GTPase"/>
</dbReference>
<dbReference type="Proteomes" id="UP001470230">
    <property type="component" value="Unassembled WGS sequence"/>
</dbReference>
<dbReference type="EMBL" id="JAPFFF010000059">
    <property type="protein sequence ID" value="KAK8837470.1"/>
    <property type="molecule type" value="Genomic_DNA"/>
</dbReference>
<organism evidence="1 2">
    <name type="scientific">Tritrichomonas musculus</name>
    <dbReference type="NCBI Taxonomy" id="1915356"/>
    <lineage>
        <taxon>Eukaryota</taxon>
        <taxon>Metamonada</taxon>
        <taxon>Parabasalia</taxon>
        <taxon>Tritrichomonadida</taxon>
        <taxon>Tritrichomonadidae</taxon>
        <taxon>Tritrichomonas</taxon>
    </lineage>
</organism>
<dbReference type="SUPFAM" id="SSF52540">
    <property type="entry name" value="P-loop containing nucleoside triphosphate hydrolases"/>
    <property type="match status" value="1"/>
</dbReference>